<dbReference type="Ensembl" id="ENSSSCT00030033963.1">
    <property type="protein sequence ID" value="ENSSSCP00030015381.1"/>
    <property type="gene ID" value="ENSSSCG00030024393.1"/>
</dbReference>
<proteinExistence type="inferred from homology"/>
<dbReference type="InterPro" id="IPR032466">
    <property type="entry name" value="Metal_Hydrolase"/>
</dbReference>
<sequence>MAAPSRLLIRGGRVVNDDSSQVADVLVEDGVVRALGRDLLPPGGAPVGLRVLDAAGKLVLPGGIDTHTHMQFPFMGSRSVDDFHQGTKVRTPLFLLS</sequence>
<dbReference type="InterPro" id="IPR011059">
    <property type="entry name" value="Metal-dep_hydrolase_composite"/>
</dbReference>
<accession>A0A8D0W6C5</accession>
<reference evidence="2" key="1">
    <citation type="submission" date="2025-08" db="UniProtKB">
        <authorList>
            <consortium name="Ensembl"/>
        </authorList>
    </citation>
    <scope>IDENTIFICATION</scope>
</reference>
<evidence type="ECO:0008006" key="4">
    <source>
        <dbReference type="Google" id="ProtNLM"/>
    </source>
</evidence>
<dbReference type="AlphaFoldDB" id="A0A8D0W6C5"/>
<evidence type="ECO:0000313" key="3">
    <source>
        <dbReference type="Proteomes" id="UP000694570"/>
    </source>
</evidence>
<comment type="similarity">
    <text evidence="1">Belongs to the metallo-dependent hydrolases superfamily. Hydantoinase/dihydropyrimidinase family.</text>
</comment>
<protein>
    <recommendedName>
        <fullName evidence="4">Amidohydrolase-related domain-containing protein</fullName>
    </recommendedName>
</protein>
<dbReference type="PANTHER" id="PTHR11647:SF50">
    <property type="entry name" value="DIHYDROPYRIMIDINASE"/>
    <property type="match status" value="1"/>
</dbReference>
<dbReference type="InterPro" id="IPR050378">
    <property type="entry name" value="Metallo-dep_Hydrolases_sf"/>
</dbReference>
<name>A0A8D0W6C5_PIG</name>
<dbReference type="Gene3D" id="2.30.40.10">
    <property type="entry name" value="Urease, subunit C, domain 1"/>
    <property type="match status" value="1"/>
</dbReference>
<evidence type="ECO:0000256" key="1">
    <source>
        <dbReference type="ARBA" id="ARBA00008829"/>
    </source>
</evidence>
<dbReference type="Gene3D" id="3.20.20.140">
    <property type="entry name" value="Metal-dependent hydrolases"/>
    <property type="match status" value="1"/>
</dbReference>
<dbReference type="Proteomes" id="UP000694570">
    <property type="component" value="Unplaced"/>
</dbReference>
<evidence type="ECO:0000313" key="2">
    <source>
        <dbReference type="Ensembl" id="ENSSSCP00030015381.1"/>
    </source>
</evidence>
<dbReference type="SUPFAM" id="SSF51338">
    <property type="entry name" value="Composite domain of metallo-dependent hydrolases"/>
    <property type="match status" value="1"/>
</dbReference>
<dbReference type="SUPFAM" id="SSF51556">
    <property type="entry name" value="Metallo-dependent hydrolases"/>
    <property type="match status" value="1"/>
</dbReference>
<dbReference type="GO" id="GO:0016810">
    <property type="term" value="F:hydrolase activity, acting on carbon-nitrogen (but not peptide) bonds"/>
    <property type="evidence" value="ECO:0007669"/>
    <property type="project" value="InterPro"/>
</dbReference>
<dbReference type="PANTHER" id="PTHR11647">
    <property type="entry name" value="HYDRANTOINASE/DIHYDROPYRIMIDINASE FAMILY MEMBER"/>
    <property type="match status" value="1"/>
</dbReference>
<organism evidence="2 3">
    <name type="scientific">Sus scrofa</name>
    <name type="common">Pig</name>
    <dbReference type="NCBI Taxonomy" id="9823"/>
    <lineage>
        <taxon>Eukaryota</taxon>
        <taxon>Metazoa</taxon>
        <taxon>Chordata</taxon>
        <taxon>Craniata</taxon>
        <taxon>Vertebrata</taxon>
        <taxon>Euteleostomi</taxon>
        <taxon>Mammalia</taxon>
        <taxon>Eutheria</taxon>
        <taxon>Laurasiatheria</taxon>
        <taxon>Artiodactyla</taxon>
        <taxon>Suina</taxon>
        <taxon>Suidae</taxon>
        <taxon>Sus</taxon>
    </lineage>
</organism>